<dbReference type="RefSeq" id="XP_018025588.1">
    <property type="nucleotide sequence ID" value="XM_018170099.1"/>
</dbReference>
<feature type="active site" description="Pros-phosphohistidine intermediate" evidence="8">
    <location>
        <position position="128"/>
    </location>
</feature>
<evidence type="ECO:0000256" key="6">
    <source>
        <dbReference type="ARBA" id="ARBA00022840"/>
    </source>
</evidence>
<keyword evidence="4 10" id="KW-0547">Nucleotide-binding</keyword>
<feature type="binding site" evidence="8">
    <location>
        <position position="101"/>
    </location>
    <ligand>
        <name>ATP</name>
        <dbReference type="ChEBI" id="CHEBI:30616"/>
    </ligand>
</feature>
<reference evidence="13" key="1">
    <citation type="submission" date="2025-08" db="UniProtKB">
        <authorList>
            <consortium name="RefSeq"/>
        </authorList>
    </citation>
    <scope>IDENTIFICATION</scope>
</reference>
<sequence length="177" mass="20695">MYNQVVKTSMQLTLALIKPNAVFVPYVIQYIHKILLDENFFIIRRTHLRLSLDQAGDFYKEHQLKFFHNRLVSFMSSGPLEAMVLYRDDAIAHWRKLIGPTKVYQTIYSHPSSIRGIYGLTDTRNTIHGSDSPATALKEIKVFFPNFNIEDWKQHEEPKLMSGMFKLDEEAFVHHPL</sequence>
<evidence type="ECO:0000313" key="12">
    <source>
        <dbReference type="Proteomes" id="UP000694843"/>
    </source>
</evidence>
<evidence type="ECO:0000256" key="4">
    <source>
        <dbReference type="ARBA" id="ARBA00022741"/>
    </source>
</evidence>
<dbReference type="GO" id="GO:0006183">
    <property type="term" value="P:GTP biosynthetic process"/>
    <property type="evidence" value="ECO:0007669"/>
    <property type="project" value="InterPro"/>
</dbReference>
<dbReference type="OrthoDB" id="25346at2759"/>
<accession>A0A8B7PHF0</accession>
<proteinExistence type="inferred from homology"/>
<comment type="catalytic activity">
    <reaction evidence="10">
        <text>a 2'-deoxyribonucleoside 5'-diphosphate + ATP = a 2'-deoxyribonucleoside 5'-triphosphate + ADP</text>
        <dbReference type="Rhea" id="RHEA:44640"/>
        <dbReference type="ChEBI" id="CHEBI:30616"/>
        <dbReference type="ChEBI" id="CHEBI:61560"/>
        <dbReference type="ChEBI" id="CHEBI:73316"/>
        <dbReference type="ChEBI" id="CHEBI:456216"/>
        <dbReference type="EC" id="2.7.4.6"/>
    </reaction>
</comment>
<feature type="domain" description="Nucleoside diphosphate kinase-like" evidence="11">
    <location>
        <begin position="10"/>
        <end position="151"/>
    </location>
</feature>
<dbReference type="AlphaFoldDB" id="A0A8B7PHF0"/>
<feature type="binding site" evidence="8">
    <location>
        <position position="18"/>
    </location>
    <ligand>
        <name>ATP</name>
        <dbReference type="ChEBI" id="CHEBI:30616"/>
    </ligand>
</feature>
<gene>
    <name evidence="13" type="primary">LOC108681112</name>
</gene>
<evidence type="ECO:0000256" key="9">
    <source>
        <dbReference type="RuleBase" id="RU004011"/>
    </source>
</evidence>
<keyword evidence="6 10" id="KW-0067">ATP-binding</keyword>
<dbReference type="PRINTS" id="PR01243">
    <property type="entry name" value="NUCDPKINASE"/>
</dbReference>
<dbReference type="GeneID" id="108681112"/>
<dbReference type="SMART" id="SM00562">
    <property type="entry name" value="NDK"/>
    <property type="match status" value="1"/>
</dbReference>
<evidence type="ECO:0000256" key="5">
    <source>
        <dbReference type="ARBA" id="ARBA00022777"/>
    </source>
</evidence>
<comment type="similarity">
    <text evidence="8 9">Belongs to the NDK family.</text>
</comment>
<feature type="binding site" evidence="8">
    <location>
        <position position="95"/>
    </location>
    <ligand>
        <name>ATP</name>
        <dbReference type="ChEBI" id="CHEBI:30616"/>
    </ligand>
</feature>
<feature type="binding site" evidence="8">
    <location>
        <position position="125"/>
    </location>
    <ligand>
        <name>ATP</name>
        <dbReference type="ChEBI" id="CHEBI:30616"/>
    </ligand>
</feature>
<evidence type="ECO:0000259" key="11">
    <source>
        <dbReference type="SMART" id="SM00562"/>
    </source>
</evidence>
<feature type="binding site" evidence="8">
    <location>
        <position position="115"/>
    </location>
    <ligand>
        <name>ATP</name>
        <dbReference type="ChEBI" id="CHEBI:30616"/>
    </ligand>
</feature>
<dbReference type="InterPro" id="IPR034907">
    <property type="entry name" value="NDK-like_dom"/>
</dbReference>
<dbReference type="EC" id="2.7.4.6" evidence="10"/>
<dbReference type="GO" id="GO:0006228">
    <property type="term" value="P:UTP biosynthetic process"/>
    <property type="evidence" value="ECO:0007669"/>
    <property type="project" value="InterPro"/>
</dbReference>
<dbReference type="GO" id="GO:0005524">
    <property type="term" value="F:ATP binding"/>
    <property type="evidence" value="ECO:0007669"/>
    <property type="project" value="UniProtKB-KW"/>
</dbReference>
<dbReference type="GO" id="GO:0006241">
    <property type="term" value="P:CTP biosynthetic process"/>
    <property type="evidence" value="ECO:0007669"/>
    <property type="project" value="InterPro"/>
</dbReference>
<evidence type="ECO:0000256" key="10">
    <source>
        <dbReference type="RuleBase" id="RU004013"/>
    </source>
</evidence>
<evidence type="ECO:0000313" key="13">
    <source>
        <dbReference type="RefSeq" id="XP_018025588.1"/>
    </source>
</evidence>
<dbReference type="GO" id="GO:0046872">
    <property type="term" value="F:metal ion binding"/>
    <property type="evidence" value="ECO:0007669"/>
    <property type="project" value="UniProtKB-KW"/>
</dbReference>
<dbReference type="InterPro" id="IPR036850">
    <property type="entry name" value="NDK-like_dom_sf"/>
</dbReference>
<dbReference type="Pfam" id="PF00334">
    <property type="entry name" value="NDK"/>
    <property type="match status" value="1"/>
</dbReference>
<keyword evidence="12" id="KW-1185">Reference proteome</keyword>
<feature type="binding site" evidence="8">
    <location>
        <position position="67"/>
    </location>
    <ligand>
        <name>ATP</name>
        <dbReference type="ChEBI" id="CHEBI:30616"/>
    </ligand>
</feature>
<protein>
    <recommendedName>
        <fullName evidence="10">Nucleoside diphosphate kinase</fullName>
        <ecNumber evidence="10">2.7.4.6</ecNumber>
    </recommendedName>
</protein>
<keyword evidence="3" id="KW-0479">Metal-binding</keyword>
<keyword evidence="5 10" id="KW-0418">Kinase</keyword>
<dbReference type="InterPro" id="IPR037994">
    <property type="entry name" value="NDPk6"/>
</dbReference>
<name>A0A8B7PHF0_HYAAZ</name>
<evidence type="ECO:0000256" key="8">
    <source>
        <dbReference type="PROSITE-ProRule" id="PRU00706"/>
    </source>
</evidence>
<dbReference type="GO" id="GO:0004550">
    <property type="term" value="F:nucleoside diphosphate kinase activity"/>
    <property type="evidence" value="ECO:0007669"/>
    <property type="project" value="UniProtKB-EC"/>
</dbReference>
<dbReference type="SUPFAM" id="SSF54919">
    <property type="entry name" value="Nucleoside diphosphate kinase, NDK"/>
    <property type="match status" value="1"/>
</dbReference>
<dbReference type="PROSITE" id="PS51374">
    <property type="entry name" value="NDPK_LIKE"/>
    <property type="match status" value="1"/>
</dbReference>
<dbReference type="PANTHER" id="PTHR46956">
    <property type="entry name" value="NUCLEOSIDE DIPHOSPHATE KINASE 6"/>
    <property type="match status" value="1"/>
</dbReference>
<comment type="cofactor">
    <cofactor evidence="1">
        <name>Mg(2+)</name>
        <dbReference type="ChEBI" id="CHEBI:18420"/>
    </cofactor>
</comment>
<evidence type="ECO:0000256" key="2">
    <source>
        <dbReference type="ARBA" id="ARBA00022679"/>
    </source>
</evidence>
<keyword evidence="7" id="KW-0460">Magnesium</keyword>
<evidence type="ECO:0000256" key="1">
    <source>
        <dbReference type="ARBA" id="ARBA00001946"/>
    </source>
</evidence>
<dbReference type="PROSITE" id="PS00469">
    <property type="entry name" value="NDPK"/>
    <property type="match status" value="1"/>
</dbReference>
<dbReference type="InterPro" id="IPR023005">
    <property type="entry name" value="Nucleoside_diP_kinase_AS"/>
</dbReference>
<dbReference type="KEGG" id="hazt:108681112"/>
<keyword evidence="2 10" id="KW-0808">Transferase</keyword>
<evidence type="ECO:0000256" key="7">
    <source>
        <dbReference type="ARBA" id="ARBA00022842"/>
    </source>
</evidence>
<dbReference type="InterPro" id="IPR001564">
    <property type="entry name" value="Nucleoside_diP_kinase"/>
</dbReference>
<dbReference type="Gene3D" id="3.30.70.141">
    <property type="entry name" value="Nucleoside diphosphate kinase-like domain"/>
    <property type="match status" value="1"/>
</dbReference>
<evidence type="ECO:0000256" key="3">
    <source>
        <dbReference type="ARBA" id="ARBA00022723"/>
    </source>
</evidence>
<organism evidence="12 13">
    <name type="scientific">Hyalella azteca</name>
    <name type="common">Amphipod</name>
    <dbReference type="NCBI Taxonomy" id="294128"/>
    <lineage>
        <taxon>Eukaryota</taxon>
        <taxon>Metazoa</taxon>
        <taxon>Ecdysozoa</taxon>
        <taxon>Arthropoda</taxon>
        <taxon>Crustacea</taxon>
        <taxon>Multicrustacea</taxon>
        <taxon>Malacostraca</taxon>
        <taxon>Eumalacostraca</taxon>
        <taxon>Peracarida</taxon>
        <taxon>Amphipoda</taxon>
        <taxon>Senticaudata</taxon>
        <taxon>Talitrida</taxon>
        <taxon>Talitroidea</taxon>
        <taxon>Hyalellidae</taxon>
        <taxon>Hyalella</taxon>
    </lineage>
</organism>
<dbReference type="Proteomes" id="UP000694843">
    <property type="component" value="Unplaced"/>
</dbReference>
<dbReference type="OMA" id="WRKEECQ"/>
<dbReference type="PANTHER" id="PTHR46956:SF1">
    <property type="entry name" value="NUCLEOSIDE DIPHOSPHATE KINASE 6"/>
    <property type="match status" value="1"/>
</dbReference>